<comment type="caution">
    <text evidence="2">The sequence shown here is derived from an EMBL/GenBank/DDBJ whole genome shotgun (WGS) entry which is preliminary data.</text>
</comment>
<evidence type="ECO:0000259" key="1">
    <source>
        <dbReference type="Pfam" id="PF19502"/>
    </source>
</evidence>
<dbReference type="EMBL" id="JACOPS010000001">
    <property type="protein sequence ID" value="MBC5727375.1"/>
    <property type="molecule type" value="Genomic_DNA"/>
</dbReference>
<dbReference type="Proteomes" id="UP000636755">
    <property type="component" value="Unassembled WGS sequence"/>
</dbReference>
<dbReference type="SUPFAM" id="SSF81301">
    <property type="entry name" value="Nucleotidyltransferase"/>
    <property type="match status" value="1"/>
</dbReference>
<organism evidence="2 3">
    <name type="scientific">Ruminococcus intestinalis</name>
    <dbReference type="NCBI Taxonomy" id="2763066"/>
    <lineage>
        <taxon>Bacteria</taxon>
        <taxon>Bacillati</taxon>
        <taxon>Bacillota</taxon>
        <taxon>Clostridia</taxon>
        <taxon>Eubacteriales</taxon>
        <taxon>Oscillospiraceae</taxon>
        <taxon>Ruminococcus</taxon>
    </lineage>
</organism>
<evidence type="ECO:0000313" key="2">
    <source>
        <dbReference type="EMBL" id="MBC5727375.1"/>
    </source>
</evidence>
<dbReference type="RefSeq" id="WP_186934702.1">
    <property type="nucleotide sequence ID" value="NZ_JACOPS010000001.1"/>
</dbReference>
<dbReference type="Pfam" id="PF19502">
    <property type="entry name" value="DUF6036"/>
    <property type="match status" value="1"/>
</dbReference>
<name>A0ABR7HIM4_9FIRM</name>
<evidence type="ECO:0000313" key="3">
    <source>
        <dbReference type="Proteomes" id="UP000636755"/>
    </source>
</evidence>
<protein>
    <recommendedName>
        <fullName evidence="1">DUF6036 domain-containing protein</fullName>
    </recommendedName>
</protein>
<accession>A0ABR7HIM4</accession>
<dbReference type="InterPro" id="IPR045792">
    <property type="entry name" value="DUF6036"/>
</dbReference>
<feature type="domain" description="DUF6036" evidence="1">
    <location>
        <begin position="10"/>
        <end position="171"/>
    </location>
</feature>
<sequence length="171" mass="19895">MEMNKAEIIKRLMSVDNDMSLLDTTADTYSCIIVGGSALVLLEKIYRSTHDIDSINASDEIKQLLEIYNINMNVSAYRINFPDDYLNRIIPIDIPTKKVKFYTVSLEDLVVSKLCSMRDKDVEDIENELVYKSLDWNLLDKLIDDVCYGMLSDFDRNALVINYNHYKERFK</sequence>
<reference evidence="2 3" key="1">
    <citation type="submission" date="2020-08" db="EMBL/GenBank/DDBJ databases">
        <title>Genome public.</title>
        <authorList>
            <person name="Liu C."/>
            <person name="Sun Q."/>
        </authorList>
    </citation>
    <scope>NUCLEOTIDE SEQUENCE [LARGE SCALE GENOMIC DNA]</scope>
    <source>
        <strain evidence="2 3">NSJ-71</strain>
    </source>
</reference>
<gene>
    <name evidence="2" type="ORF">H8R91_02280</name>
</gene>
<keyword evidence="3" id="KW-1185">Reference proteome</keyword>
<dbReference type="InterPro" id="IPR043519">
    <property type="entry name" value="NT_sf"/>
</dbReference>
<proteinExistence type="predicted"/>